<dbReference type="CDD" id="cd16424">
    <property type="entry name" value="VirB8"/>
    <property type="match status" value="1"/>
</dbReference>
<dbReference type="Proteomes" id="UP001554567">
    <property type="component" value="Unassembled WGS sequence"/>
</dbReference>
<sequence length="231" mass="26633">MSDKKKGLTRQEIVAFNESRKGLEVDYLDEITGSRKRAWIVAAGMFVITLGAVGHSWFVSYRYDRPLPPHILFLNPANHEVQQVKITRDEASYGDEIDKFWLTNYVIHRESYDFYSQQVDYDAVGLMSTPEVAESYLSKFRGKNGMSKVLGDSESTRVTINSVLLDRAHNVATVRFTTTRRSRNNAIDDPPKRWIAIMEYKYSSLAMNDSQRYVNPLGFRVRSYRVTPEVN</sequence>
<dbReference type="Pfam" id="PF04335">
    <property type="entry name" value="VirB8"/>
    <property type="match status" value="1"/>
</dbReference>
<dbReference type="RefSeq" id="WP_367168719.1">
    <property type="nucleotide sequence ID" value="NZ_JBFKZN010000018.1"/>
</dbReference>
<evidence type="ECO:0000256" key="1">
    <source>
        <dbReference type="ARBA" id="ARBA00004167"/>
    </source>
</evidence>
<accession>A0ABV3N7K5</accession>
<keyword evidence="4 5" id="KW-0472">Membrane</keyword>
<comment type="caution">
    <text evidence="7">The sequence shown here is derived from an EMBL/GenBank/DDBJ whole genome shotgun (WGS) entry which is preliminary data.</text>
</comment>
<keyword evidence="8" id="KW-1185">Reference proteome</keyword>
<gene>
    <name evidence="7" type="ORF">ABW286_21990</name>
</gene>
<proteinExistence type="predicted"/>
<organism evidence="7 8">
    <name type="scientific">Erwinia papayae</name>
    <dbReference type="NCBI Taxonomy" id="206499"/>
    <lineage>
        <taxon>Bacteria</taxon>
        <taxon>Pseudomonadati</taxon>
        <taxon>Pseudomonadota</taxon>
        <taxon>Gammaproteobacteria</taxon>
        <taxon>Enterobacterales</taxon>
        <taxon>Erwiniaceae</taxon>
        <taxon>Erwinia</taxon>
    </lineage>
</organism>
<evidence type="ECO:0000313" key="7">
    <source>
        <dbReference type="EMBL" id="MEW5291811.1"/>
    </source>
</evidence>
<evidence type="ECO:0000259" key="6">
    <source>
        <dbReference type="Pfam" id="PF04335"/>
    </source>
</evidence>
<keyword evidence="2 5" id="KW-0812">Transmembrane</keyword>
<dbReference type="Gene3D" id="3.10.450.230">
    <property type="entry name" value="VirB8 protein"/>
    <property type="match status" value="1"/>
</dbReference>
<dbReference type="PIRSF" id="PIRSF003299">
    <property type="entry name" value="VirB8_PtlE"/>
    <property type="match status" value="1"/>
</dbReference>
<dbReference type="InterPro" id="IPR032710">
    <property type="entry name" value="NTF2-like_dom_sf"/>
</dbReference>
<dbReference type="InterPro" id="IPR026264">
    <property type="entry name" value="VirB8/PtlE"/>
</dbReference>
<evidence type="ECO:0000313" key="8">
    <source>
        <dbReference type="Proteomes" id="UP001554567"/>
    </source>
</evidence>
<protein>
    <submittedName>
        <fullName evidence="7">Type IV secretion system protein</fullName>
    </submittedName>
</protein>
<name>A0ABV3N7K5_9GAMM</name>
<evidence type="ECO:0000256" key="4">
    <source>
        <dbReference type="ARBA" id="ARBA00023136"/>
    </source>
</evidence>
<feature type="transmembrane region" description="Helical" evidence="5">
    <location>
        <begin position="38"/>
        <end position="58"/>
    </location>
</feature>
<feature type="domain" description="Bacterial virulence protein VirB8" evidence="6">
    <location>
        <begin position="31"/>
        <end position="229"/>
    </location>
</feature>
<dbReference type="InterPro" id="IPR007430">
    <property type="entry name" value="VirB8"/>
</dbReference>
<evidence type="ECO:0000256" key="5">
    <source>
        <dbReference type="SAM" id="Phobius"/>
    </source>
</evidence>
<comment type="subcellular location">
    <subcellularLocation>
        <location evidence="1">Membrane</location>
        <topology evidence="1">Single-pass membrane protein</topology>
    </subcellularLocation>
</comment>
<evidence type="ECO:0000256" key="2">
    <source>
        <dbReference type="ARBA" id="ARBA00022692"/>
    </source>
</evidence>
<dbReference type="SUPFAM" id="SSF54427">
    <property type="entry name" value="NTF2-like"/>
    <property type="match status" value="1"/>
</dbReference>
<dbReference type="EMBL" id="JBFKZN010000018">
    <property type="protein sequence ID" value="MEW5291811.1"/>
    <property type="molecule type" value="Genomic_DNA"/>
</dbReference>
<reference evidence="7 8" key="1">
    <citation type="submission" date="2024-07" db="EMBL/GenBank/DDBJ databases">
        <authorList>
            <person name="Dulla G.F.J."/>
            <person name="Delorm J.G."/>
        </authorList>
    </citation>
    <scope>NUCLEOTIDE SEQUENCE [LARGE SCALE GENOMIC DNA]</scope>
    <source>
        <strain evidence="7 8">JGD 233</strain>
    </source>
</reference>
<keyword evidence="3 5" id="KW-1133">Transmembrane helix</keyword>
<evidence type="ECO:0000256" key="3">
    <source>
        <dbReference type="ARBA" id="ARBA00022989"/>
    </source>
</evidence>